<sequence>MAIKIEIYIALTPEGFIYCKMSGANTKDAGESELATLELLKPVVEGAVLDKLKETGYRVAADYFQPCGKSH</sequence>
<dbReference type="EMBL" id="JAPQEX020000001">
    <property type="protein sequence ID" value="MDG1641964.1"/>
    <property type="molecule type" value="Genomic_DNA"/>
</dbReference>
<comment type="caution">
    <text evidence="1">The sequence shown here is derived from an EMBL/GenBank/DDBJ whole genome shotgun (WGS) entry which is preliminary data.</text>
</comment>
<reference evidence="1" key="1">
    <citation type="submission" date="2023-03" db="EMBL/GenBank/DDBJ databases">
        <title>identification of new KPC variant in Klebsiella huaxiensis from the Hospital Sewage Samples in China.</title>
        <authorList>
            <person name="Wu Y."/>
        </authorList>
    </citation>
    <scope>NUCLEOTIDE SEQUENCE</scope>
    <source>
        <strain evidence="1">ZR-9</strain>
    </source>
</reference>
<name>A0ABT6E9A0_9ENTR</name>
<keyword evidence="2" id="KW-1185">Reference proteome</keyword>
<gene>
    <name evidence="1" type="ORF">OXR69_008775</name>
</gene>
<evidence type="ECO:0000313" key="2">
    <source>
        <dbReference type="Proteomes" id="UP001075001"/>
    </source>
</evidence>
<dbReference type="RefSeq" id="WP_267985799.1">
    <property type="nucleotide sequence ID" value="NZ_JAPQEX020000001.1"/>
</dbReference>
<evidence type="ECO:0000313" key="1">
    <source>
        <dbReference type="EMBL" id="MDG1641964.1"/>
    </source>
</evidence>
<protein>
    <submittedName>
        <fullName evidence="1">Uncharacterized protein</fullName>
    </submittedName>
</protein>
<accession>A0ABT6E9A0</accession>
<proteinExistence type="predicted"/>
<organism evidence="1 2">
    <name type="scientific">Klebsiella huaxiensis</name>
    <dbReference type="NCBI Taxonomy" id="2153354"/>
    <lineage>
        <taxon>Bacteria</taxon>
        <taxon>Pseudomonadati</taxon>
        <taxon>Pseudomonadota</taxon>
        <taxon>Gammaproteobacteria</taxon>
        <taxon>Enterobacterales</taxon>
        <taxon>Enterobacteriaceae</taxon>
        <taxon>Klebsiella/Raoultella group</taxon>
        <taxon>Klebsiella</taxon>
    </lineage>
</organism>
<dbReference type="Proteomes" id="UP001075001">
    <property type="component" value="Unassembled WGS sequence"/>
</dbReference>